<dbReference type="Proteomes" id="UP000009168">
    <property type="component" value="Unassembled WGS sequence"/>
</dbReference>
<feature type="compositionally biased region" description="Acidic residues" evidence="2">
    <location>
        <begin position="791"/>
        <end position="800"/>
    </location>
</feature>
<dbReference type="InParanoid" id="I7LTK3"/>
<feature type="compositionally biased region" description="Polar residues" evidence="2">
    <location>
        <begin position="233"/>
        <end position="250"/>
    </location>
</feature>
<protein>
    <submittedName>
        <fullName evidence="3">Uncharacterized protein</fullName>
    </submittedName>
</protein>
<feature type="region of interest" description="Disordered" evidence="2">
    <location>
        <begin position="780"/>
        <end position="800"/>
    </location>
</feature>
<keyword evidence="4" id="KW-1185">Reference proteome</keyword>
<feature type="region of interest" description="Disordered" evidence="2">
    <location>
        <begin position="231"/>
        <end position="255"/>
    </location>
</feature>
<dbReference type="KEGG" id="tet:TTHERM_00471860"/>
<reference evidence="4" key="1">
    <citation type="journal article" date="2006" name="PLoS Biol.">
        <title>Macronuclear genome sequence of the ciliate Tetrahymena thermophila, a model eukaryote.</title>
        <authorList>
            <person name="Eisen J.A."/>
            <person name="Coyne R.S."/>
            <person name="Wu M."/>
            <person name="Wu D."/>
            <person name="Thiagarajan M."/>
            <person name="Wortman J.R."/>
            <person name="Badger J.H."/>
            <person name="Ren Q."/>
            <person name="Amedeo P."/>
            <person name="Jones K.M."/>
            <person name="Tallon L.J."/>
            <person name="Delcher A.L."/>
            <person name="Salzberg S.L."/>
            <person name="Silva J.C."/>
            <person name="Haas B.J."/>
            <person name="Majoros W.H."/>
            <person name="Farzad M."/>
            <person name="Carlton J.M."/>
            <person name="Smith R.K. Jr."/>
            <person name="Garg J."/>
            <person name="Pearlman R.E."/>
            <person name="Karrer K.M."/>
            <person name="Sun L."/>
            <person name="Manning G."/>
            <person name="Elde N.C."/>
            <person name="Turkewitz A.P."/>
            <person name="Asai D.J."/>
            <person name="Wilkes D.E."/>
            <person name="Wang Y."/>
            <person name="Cai H."/>
            <person name="Collins K."/>
            <person name="Stewart B.A."/>
            <person name="Lee S.R."/>
            <person name="Wilamowska K."/>
            <person name="Weinberg Z."/>
            <person name="Ruzzo W.L."/>
            <person name="Wloga D."/>
            <person name="Gaertig J."/>
            <person name="Frankel J."/>
            <person name="Tsao C.-C."/>
            <person name="Gorovsky M.A."/>
            <person name="Keeling P.J."/>
            <person name="Waller R.F."/>
            <person name="Patron N.J."/>
            <person name="Cherry J.M."/>
            <person name="Stover N.A."/>
            <person name="Krieger C.J."/>
            <person name="del Toro C."/>
            <person name="Ryder H.F."/>
            <person name="Williamson S.C."/>
            <person name="Barbeau R.A."/>
            <person name="Hamilton E.P."/>
            <person name="Orias E."/>
        </authorList>
    </citation>
    <scope>NUCLEOTIDE SEQUENCE [LARGE SCALE GENOMIC DNA]</scope>
    <source>
        <strain evidence="4">SB210</strain>
    </source>
</reference>
<keyword evidence="1" id="KW-0175">Coiled coil</keyword>
<gene>
    <name evidence="3" type="ORF">TTHERM_00471860</name>
</gene>
<sequence>MSKNASVKSAQQRSSSSKHKLQFRIYYKNNFKDVNQIALESQNNINVIQNLPANPTDFGLREHYTFENFETNEELASQQEEVAAYIPKKEIDYSILPQYQEIQQSSPKLLPMAPTFEKSTRLKQERILQDHFQQVVDQTEQAFDECFSKFEKNVNVVMFGINPTEVQMNNQRQTKFQSNNRPRTYQQNRTKKYQDLTQKCKADNENSTIDLVEENLKDNKRPVTAITYHSKFQKQARSLSPAKNENNQESQPEKQNEIFQKWAHFLNQSDKNIQKYEKIYFENACLKKSPVNSNFTLPTAEGTSNKFYQTNTTNWTQAKDSVSNKQAIARSLSSRLSQQTQNKIQSQNEIIELHKIFNLLKKEMEQGLEQFNIKLPFLSGKIMEMFSQNINFQHKDIIEDLNTVTQHYMYLLDKQLAAKVENFLDINTSSKKYLYREICDLQSEKLTQIQTEKNKNEKLNQQKQNDLEKQVQKLLNDMQKQKEDYCQQIFQLKENNQKKYEELFEKHEKLKNENILLSDNVRQLKRDLIQQESDMKYYQVQSTNQFESKIRDLLEKYNNLENTSTKNDRYYSDQFECMNELVSNHQSAIVKLRLSKETISQQAIKIEQLLNEIQRLNVRAATQFHDFTPRPSFSDLEDICKQIQNPQLQQQQEQKEQIQVIKFYDLDSSSRMKKISQIIKQAISEYQNIITRLNLKNDLQLLQNKKQVKPSTRQSKLITVDQKSKNKSKQLSAFLPINEEPKKKKASKKNKFEQQLQKIQRDSIRQSELNISDNLSLNSEDKQALQKQSIDEYEDTFNDL</sequence>
<dbReference type="EMBL" id="GG662622">
    <property type="protein sequence ID" value="EAR85407.2"/>
    <property type="molecule type" value="Genomic_DNA"/>
</dbReference>
<evidence type="ECO:0000256" key="2">
    <source>
        <dbReference type="SAM" id="MobiDB-lite"/>
    </source>
</evidence>
<proteinExistence type="predicted"/>
<evidence type="ECO:0000313" key="3">
    <source>
        <dbReference type="EMBL" id="EAR85407.2"/>
    </source>
</evidence>
<evidence type="ECO:0000313" key="4">
    <source>
        <dbReference type="Proteomes" id="UP000009168"/>
    </source>
</evidence>
<accession>I7LTK3</accession>
<name>I7LTK3_TETTS</name>
<evidence type="ECO:0000256" key="1">
    <source>
        <dbReference type="SAM" id="Coils"/>
    </source>
</evidence>
<dbReference type="GeneID" id="7832266"/>
<organism evidence="3 4">
    <name type="scientific">Tetrahymena thermophila (strain SB210)</name>
    <dbReference type="NCBI Taxonomy" id="312017"/>
    <lineage>
        <taxon>Eukaryota</taxon>
        <taxon>Sar</taxon>
        <taxon>Alveolata</taxon>
        <taxon>Ciliophora</taxon>
        <taxon>Intramacronucleata</taxon>
        <taxon>Oligohymenophorea</taxon>
        <taxon>Hymenostomatida</taxon>
        <taxon>Tetrahymenina</taxon>
        <taxon>Tetrahymenidae</taxon>
        <taxon>Tetrahymena</taxon>
    </lineage>
</organism>
<dbReference type="RefSeq" id="XP_001033070.2">
    <property type="nucleotide sequence ID" value="XM_001033070.2"/>
</dbReference>
<dbReference type="AlphaFoldDB" id="I7LTK3"/>
<feature type="coiled-coil region" evidence="1">
    <location>
        <begin position="442"/>
        <end position="563"/>
    </location>
</feature>